<dbReference type="EMBL" id="JAULUE010002052">
    <property type="protein sequence ID" value="KAK5899682.1"/>
    <property type="molecule type" value="Genomic_DNA"/>
</dbReference>
<evidence type="ECO:0000256" key="1">
    <source>
        <dbReference type="SAM" id="MobiDB-lite"/>
    </source>
</evidence>
<comment type="caution">
    <text evidence="3">The sequence shown here is derived from an EMBL/GenBank/DDBJ whole genome shotgun (WGS) entry which is preliminary data.</text>
</comment>
<sequence>MIPFLLSSPALSLFISTLAAAEEIEVDVESTEFSHGELDSVSTASTSDLDDHSSLQSMASDEGYSSCSVKLAFSS</sequence>
<feature type="compositionally biased region" description="Polar residues" evidence="1">
    <location>
        <begin position="54"/>
        <end position="63"/>
    </location>
</feature>
<reference evidence="3 4" key="1">
    <citation type="journal article" date="2023" name="Mol. Biol. Evol.">
        <title>Genomics of Secondarily Temperate Adaptation in the Only Non-Antarctic Icefish.</title>
        <authorList>
            <person name="Rivera-Colon A.G."/>
            <person name="Rayamajhi N."/>
            <person name="Minhas B.F."/>
            <person name="Madrigal G."/>
            <person name="Bilyk K.T."/>
            <person name="Yoon V."/>
            <person name="Hune M."/>
            <person name="Gregory S."/>
            <person name="Cheng C.H.C."/>
            <person name="Catchen J.M."/>
        </authorList>
    </citation>
    <scope>NUCLEOTIDE SEQUENCE [LARGE SCALE GENOMIC DNA]</scope>
    <source>
        <strain evidence="3">JC2023a</strain>
    </source>
</reference>
<feature type="chain" id="PRO_5042941468" description="Secreted protein" evidence="2">
    <location>
        <begin position="22"/>
        <end position="75"/>
    </location>
</feature>
<proteinExistence type="predicted"/>
<evidence type="ECO:0000313" key="3">
    <source>
        <dbReference type="EMBL" id="KAK5899682.1"/>
    </source>
</evidence>
<keyword evidence="4" id="KW-1185">Reference proteome</keyword>
<organism evidence="3 4">
    <name type="scientific">Champsocephalus esox</name>
    <name type="common">pike icefish</name>
    <dbReference type="NCBI Taxonomy" id="159716"/>
    <lineage>
        <taxon>Eukaryota</taxon>
        <taxon>Metazoa</taxon>
        <taxon>Chordata</taxon>
        <taxon>Craniata</taxon>
        <taxon>Vertebrata</taxon>
        <taxon>Euteleostomi</taxon>
        <taxon>Actinopterygii</taxon>
        <taxon>Neopterygii</taxon>
        <taxon>Teleostei</taxon>
        <taxon>Neoteleostei</taxon>
        <taxon>Acanthomorphata</taxon>
        <taxon>Eupercaria</taxon>
        <taxon>Perciformes</taxon>
        <taxon>Notothenioidei</taxon>
        <taxon>Channichthyidae</taxon>
        <taxon>Champsocephalus</taxon>
    </lineage>
</organism>
<evidence type="ECO:0000256" key="2">
    <source>
        <dbReference type="SAM" id="SignalP"/>
    </source>
</evidence>
<dbReference type="AlphaFoldDB" id="A0AAN8C9V3"/>
<dbReference type="Proteomes" id="UP001335648">
    <property type="component" value="Unassembled WGS sequence"/>
</dbReference>
<feature type="region of interest" description="Disordered" evidence="1">
    <location>
        <begin position="32"/>
        <end position="63"/>
    </location>
</feature>
<accession>A0AAN8C9V3</accession>
<feature type="signal peptide" evidence="2">
    <location>
        <begin position="1"/>
        <end position="21"/>
    </location>
</feature>
<evidence type="ECO:0008006" key="5">
    <source>
        <dbReference type="Google" id="ProtNLM"/>
    </source>
</evidence>
<evidence type="ECO:0000313" key="4">
    <source>
        <dbReference type="Proteomes" id="UP001335648"/>
    </source>
</evidence>
<keyword evidence="2" id="KW-0732">Signal</keyword>
<name>A0AAN8C9V3_9TELE</name>
<protein>
    <recommendedName>
        <fullName evidence="5">Secreted protein</fullName>
    </recommendedName>
</protein>
<gene>
    <name evidence="3" type="ORF">CesoFtcFv8_009135</name>
</gene>